<dbReference type="PROSITE" id="PS00194">
    <property type="entry name" value="THIOREDOXIN_1"/>
    <property type="match status" value="1"/>
</dbReference>
<keyword evidence="1" id="KW-0676">Redox-active center</keyword>
<dbReference type="RefSeq" id="WP_130540726.1">
    <property type="nucleotide sequence ID" value="NZ_CP042431.1"/>
</dbReference>
<dbReference type="CDD" id="cd02966">
    <property type="entry name" value="TlpA_like_family"/>
    <property type="match status" value="1"/>
</dbReference>
<dbReference type="Proteomes" id="UP000293874">
    <property type="component" value="Unassembled WGS sequence"/>
</dbReference>
<dbReference type="InterPro" id="IPR050553">
    <property type="entry name" value="Thioredoxin_ResA/DsbE_sf"/>
</dbReference>
<evidence type="ECO:0000256" key="2">
    <source>
        <dbReference type="SAM" id="SignalP"/>
    </source>
</evidence>
<dbReference type="PROSITE" id="PS51352">
    <property type="entry name" value="THIOREDOXIN_2"/>
    <property type="match status" value="1"/>
</dbReference>
<comment type="caution">
    <text evidence="4">The sequence shown here is derived from an EMBL/GenBank/DDBJ whole genome shotgun (WGS) entry which is preliminary data.</text>
</comment>
<evidence type="ECO:0000256" key="1">
    <source>
        <dbReference type="ARBA" id="ARBA00023284"/>
    </source>
</evidence>
<keyword evidence="5" id="KW-1185">Reference proteome</keyword>
<gene>
    <name evidence="4" type="ORF">EV199_2310</name>
</gene>
<dbReference type="InterPro" id="IPR013766">
    <property type="entry name" value="Thioredoxin_domain"/>
</dbReference>
<dbReference type="GO" id="GO:0016491">
    <property type="term" value="F:oxidoreductase activity"/>
    <property type="evidence" value="ECO:0007669"/>
    <property type="project" value="InterPro"/>
</dbReference>
<accession>A0A4Q7N5T9</accession>
<dbReference type="AlphaFoldDB" id="A0A4Q7N5T9"/>
<feature type="signal peptide" evidence="2">
    <location>
        <begin position="1"/>
        <end position="22"/>
    </location>
</feature>
<organism evidence="4 5">
    <name type="scientific">Pseudobacter ginsenosidimutans</name>
    <dbReference type="NCBI Taxonomy" id="661488"/>
    <lineage>
        <taxon>Bacteria</taxon>
        <taxon>Pseudomonadati</taxon>
        <taxon>Bacteroidota</taxon>
        <taxon>Chitinophagia</taxon>
        <taxon>Chitinophagales</taxon>
        <taxon>Chitinophagaceae</taxon>
        <taxon>Pseudobacter</taxon>
    </lineage>
</organism>
<dbReference type="InterPro" id="IPR017937">
    <property type="entry name" value="Thioredoxin_CS"/>
</dbReference>
<dbReference type="EMBL" id="SGXA01000001">
    <property type="protein sequence ID" value="RZS76425.1"/>
    <property type="molecule type" value="Genomic_DNA"/>
</dbReference>
<reference evidence="4 5" key="1">
    <citation type="submission" date="2019-02" db="EMBL/GenBank/DDBJ databases">
        <title>Genomic Encyclopedia of Type Strains, Phase IV (KMG-IV): sequencing the most valuable type-strain genomes for metagenomic binning, comparative biology and taxonomic classification.</title>
        <authorList>
            <person name="Goeker M."/>
        </authorList>
    </citation>
    <scope>NUCLEOTIDE SEQUENCE [LARGE SCALE GENOMIC DNA]</scope>
    <source>
        <strain evidence="4 5">DSM 18116</strain>
    </source>
</reference>
<protein>
    <submittedName>
        <fullName evidence="4">Alkyl hydroperoxide reductase subunit AhpC</fullName>
    </submittedName>
</protein>
<dbReference type="PANTHER" id="PTHR42852:SF17">
    <property type="entry name" value="THIOREDOXIN-LIKE PROTEIN HI_1115"/>
    <property type="match status" value="1"/>
</dbReference>
<evidence type="ECO:0000313" key="5">
    <source>
        <dbReference type="Proteomes" id="UP000293874"/>
    </source>
</evidence>
<evidence type="ECO:0000259" key="3">
    <source>
        <dbReference type="PROSITE" id="PS51352"/>
    </source>
</evidence>
<dbReference type="Gene3D" id="3.40.30.10">
    <property type="entry name" value="Glutaredoxin"/>
    <property type="match status" value="1"/>
</dbReference>
<feature type="chain" id="PRO_5020510755" evidence="2">
    <location>
        <begin position="23"/>
        <end position="436"/>
    </location>
</feature>
<proteinExistence type="predicted"/>
<dbReference type="OrthoDB" id="793244at2"/>
<dbReference type="GO" id="GO:0016209">
    <property type="term" value="F:antioxidant activity"/>
    <property type="evidence" value="ECO:0007669"/>
    <property type="project" value="InterPro"/>
</dbReference>
<dbReference type="Pfam" id="PF00578">
    <property type="entry name" value="AhpC-TSA"/>
    <property type="match status" value="1"/>
</dbReference>
<sequence length="436" mass="50076">MKRVIFSLGLLCLYHLPGNAQTAVNTTLNILPQVGQKMPDFELEGVQQFEKKTVSLSDFKGKWLVLDCWNRYCGSCVESMPKINEFNKRYGQQMQFIMVGYNGSQYGGELADKAIRADFEKYKAKHDLTFPAAFDSTIFHRFSIYSCPHIFIIDPSGIVRGITYMLTKENIEDFLAGKQPKLPRAWRKGENKVTYEDTRPFLIDGNNGAATDYLYRSVISPYKDYMHGQSQFRIKGNQMQVMGVDLASLYRYAYTGSGYIALDERQYSEYYRNVVLELADPSLFKPNRNLRTNTFCYSIELPEGRAKESNIRKILQRDLKNCFGFAVTVEKRKMPVQALVKVAKVAPVVVKNVNASRSRFKTVNDIMSYYFNATYFGSGIPIFDQTGITGEFDIEVYCDFNDLNDIRRALREHGFDVISIVKEMKVVVIKDDKDEM</sequence>
<dbReference type="InterPro" id="IPR000866">
    <property type="entry name" value="AhpC/TSA"/>
</dbReference>
<evidence type="ECO:0000313" key="4">
    <source>
        <dbReference type="EMBL" id="RZS76425.1"/>
    </source>
</evidence>
<name>A0A4Q7N5T9_9BACT</name>
<dbReference type="PANTHER" id="PTHR42852">
    <property type="entry name" value="THIOL:DISULFIDE INTERCHANGE PROTEIN DSBE"/>
    <property type="match status" value="1"/>
</dbReference>
<dbReference type="SUPFAM" id="SSF52833">
    <property type="entry name" value="Thioredoxin-like"/>
    <property type="match status" value="1"/>
</dbReference>
<feature type="domain" description="Thioredoxin" evidence="3">
    <location>
        <begin position="32"/>
        <end position="180"/>
    </location>
</feature>
<keyword evidence="2" id="KW-0732">Signal</keyword>
<dbReference type="InterPro" id="IPR036249">
    <property type="entry name" value="Thioredoxin-like_sf"/>
</dbReference>